<comment type="caution">
    <text evidence="1">The sequence shown here is derived from an EMBL/GenBank/DDBJ whole genome shotgun (WGS) entry which is preliminary data.</text>
</comment>
<dbReference type="Pfam" id="PF09919">
    <property type="entry name" value="DUF2149"/>
    <property type="match status" value="1"/>
</dbReference>
<proteinExistence type="predicted"/>
<gene>
    <name evidence="1" type="ORF">K8V47_01575</name>
</gene>
<reference evidence="1" key="2">
    <citation type="submission" date="2021-09" db="EMBL/GenBank/DDBJ databases">
        <authorList>
            <person name="Gilroy R."/>
        </authorList>
    </citation>
    <scope>NUCLEOTIDE SEQUENCE</scope>
    <source>
        <strain evidence="1">4100</strain>
    </source>
</reference>
<protein>
    <submittedName>
        <fullName evidence="1">DUF2149 domain-containing protein</fullName>
    </submittedName>
</protein>
<dbReference type="InterPro" id="IPR018676">
    <property type="entry name" value="DUF2149"/>
</dbReference>
<dbReference type="Proteomes" id="UP000711407">
    <property type="component" value="Unassembled WGS sequence"/>
</dbReference>
<dbReference type="EMBL" id="DYXT01000013">
    <property type="protein sequence ID" value="HJE38443.1"/>
    <property type="molecule type" value="Genomic_DNA"/>
</dbReference>
<evidence type="ECO:0000313" key="2">
    <source>
        <dbReference type="Proteomes" id="UP000711407"/>
    </source>
</evidence>
<organism evidence="1 2">
    <name type="scientific">Candidatus Amulumruptor caecigallinarius</name>
    <dbReference type="NCBI Taxonomy" id="2109911"/>
    <lineage>
        <taxon>Bacteria</taxon>
        <taxon>Pseudomonadati</taxon>
        <taxon>Bacteroidota</taxon>
        <taxon>Bacteroidia</taxon>
        <taxon>Bacteroidales</taxon>
        <taxon>Muribaculaceae</taxon>
        <taxon>Candidatus Amulumruptor</taxon>
    </lineage>
</organism>
<reference evidence="1" key="1">
    <citation type="journal article" date="2021" name="PeerJ">
        <title>Extensive microbial diversity within the chicken gut microbiome revealed by metagenomics and culture.</title>
        <authorList>
            <person name="Gilroy R."/>
            <person name="Ravi A."/>
            <person name="Getino M."/>
            <person name="Pursley I."/>
            <person name="Horton D.L."/>
            <person name="Alikhan N.F."/>
            <person name="Baker D."/>
            <person name="Gharbi K."/>
            <person name="Hall N."/>
            <person name="Watson M."/>
            <person name="Adriaenssens E.M."/>
            <person name="Foster-Nyarko E."/>
            <person name="Jarju S."/>
            <person name="Secka A."/>
            <person name="Antonio M."/>
            <person name="Oren A."/>
            <person name="Chaudhuri R.R."/>
            <person name="La Ragione R."/>
            <person name="Hildebrand F."/>
            <person name="Pallen M.J."/>
        </authorList>
    </citation>
    <scope>NUCLEOTIDE SEQUENCE</scope>
    <source>
        <strain evidence="1">4100</strain>
    </source>
</reference>
<accession>A0A4Q0U7Q1</accession>
<name>A0A4Q0U7Q1_9BACT</name>
<evidence type="ECO:0000313" key="1">
    <source>
        <dbReference type="EMBL" id="HJE38443.1"/>
    </source>
</evidence>
<sequence length="110" mass="12549">MRRRHSLLRAEEDSDPMSVVGNLFDVAMVFAVALMVALVSRYNMTEMFSQEDFTMVKNPGKENMEIITKEGEKINRYTPSEDKDPSQANKGRRVGIAYELDNGDIIYVPE</sequence>
<dbReference type="AlphaFoldDB" id="A0A4Q0U7Q1"/>